<proteinExistence type="predicted"/>
<organism evidence="2 3">
    <name type="scientific">Micromonospora robiginosa</name>
    <dbReference type="NCBI Taxonomy" id="2749844"/>
    <lineage>
        <taxon>Bacteria</taxon>
        <taxon>Bacillati</taxon>
        <taxon>Actinomycetota</taxon>
        <taxon>Actinomycetes</taxon>
        <taxon>Micromonosporales</taxon>
        <taxon>Micromonosporaceae</taxon>
        <taxon>Micromonospora</taxon>
    </lineage>
</organism>
<feature type="region of interest" description="Disordered" evidence="1">
    <location>
        <begin position="568"/>
        <end position="597"/>
    </location>
</feature>
<protein>
    <recommendedName>
        <fullName evidence="4">Asparagine synthase (Glutamine-hydrolysing)</fullName>
    </recommendedName>
</protein>
<dbReference type="InterPro" id="IPR014729">
    <property type="entry name" value="Rossmann-like_a/b/a_fold"/>
</dbReference>
<evidence type="ECO:0000256" key="1">
    <source>
        <dbReference type="SAM" id="MobiDB-lite"/>
    </source>
</evidence>
<sequence>MHVMLAWAAARPLPGPARTAREQRFARAVADLVPEGWRRHRYGGDDWGVLVLHPADHGAYRWPTLATDGPLTAVSLGVPVGVDAPDPVTLARRLLAGDDMHRAIVPPFGLLALDGDRFALQQDWLGMARVFTGAADGVTAWCTRPGLLAAFLHGAPRPDFAGWTSYLLCGHFGGDLSPLADIRLLRPGERVTGRRRATGGWQLTTECRYAVDDVVRAGLAERERPVAERLDRAADALTRAVESLHRLHDGEVTLGLSGGKDSRLIAATLVAAGRTPNLVTHDDTPAEADVARELVRRLRRRGLDLPHRTVPAAAPADVLGVGLRERARRLAELHDHQFPSTYLVRPPARTRLPETIRPASLTGAAGELAVGYWYPRADADPAPTPEQAGPARLLAALPHGAAAPEALAAERDRVAAVLAHARDLGLRDEHLIDYLYLVERMRRWCTSAYTTGMVTPFLAPGFVATTFACGVAEKRARLPHTALIARLVPEWAEVPFVSAATGPSRATRIWEGDGVATVAELLDTAHGPLTDLIRRPAVERALRAAARGKGPDPRVLQQFTALAVASGHLEPGTSRPPTGATYARVTAPPRPRAPQPRRLAGLRWVRRSRLGDRLWVMVRRRVRGH</sequence>
<dbReference type="Proteomes" id="UP000510844">
    <property type="component" value="Chromosome"/>
</dbReference>
<reference evidence="2 3" key="2">
    <citation type="journal article" date="2021" name="Mar. Drugs">
        <title>A New Micromonospora Strain with Antibiotic Activity Isolated from the Microbiome of a Mid-Atlantic Deep-Sea Sponge.</title>
        <authorList>
            <person name="Back C.R."/>
            <person name="Stennett H.L."/>
            <person name="Williams S.E."/>
            <person name="Wang L."/>
            <person name="Ojeda Gomez J."/>
            <person name="Abdulle O.M."/>
            <person name="Duffy T."/>
            <person name="Neal C."/>
            <person name="Mantell J."/>
            <person name="Jepson M.A."/>
            <person name="Hendry K.R."/>
            <person name="Powell D."/>
            <person name="Stach J.E.M."/>
            <person name="Essex-Lopresti A.E."/>
            <person name="Willis C.L."/>
            <person name="Curnow P."/>
            <person name="Race P.R."/>
        </authorList>
    </citation>
    <scope>NUCLEOTIDE SEQUENCE [LARGE SCALE GENOMIC DNA]</scope>
    <source>
        <strain evidence="2 3">28ISP2-46</strain>
    </source>
</reference>
<dbReference type="Gene3D" id="3.40.50.620">
    <property type="entry name" value="HUPs"/>
    <property type="match status" value="1"/>
</dbReference>
<dbReference type="SUPFAM" id="SSF52402">
    <property type="entry name" value="Adenine nucleotide alpha hydrolases-like"/>
    <property type="match status" value="1"/>
</dbReference>
<evidence type="ECO:0000313" key="2">
    <source>
        <dbReference type="EMBL" id="QLQ38224.1"/>
    </source>
</evidence>
<keyword evidence="3" id="KW-1185">Reference proteome</keyword>
<evidence type="ECO:0008006" key="4">
    <source>
        <dbReference type="Google" id="ProtNLM"/>
    </source>
</evidence>
<dbReference type="AlphaFoldDB" id="A0A7L6B8G5"/>
<dbReference type="EMBL" id="CP059322">
    <property type="protein sequence ID" value="QLQ38224.1"/>
    <property type="molecule type" value="Genomic_DNA"/>
</dbReference>
<evidence type="ECO:0000313" key="3">
    <source>
        <dbReference type="Proteomes" id="UP000510844"/>
    </source>
</evidence>
<reference evidence="3" key="1">
    <citation type="submission" date="2020-07" db="EMBL/GenBank/DDBJ databases">
        <title>A new Micromonospora strain with potent antibiotic activity isolated from the microbiome of a mid-Atlantic deep-sea sponge.</title>
        <authorList>
            <person name="Back C.R."/>
            <person name="Stennett H.L."/>
            <person name="Williams S.E."/>
            <person name="Wang L."/>
            <person name="Ojeda Gomez J."/>
            <person name="Abdulle O.M."/>
            <person name="Duffy T."/>
            <person name="Hendry K.R."/>
            <person name="Powell D."/>
            <person name="Stach J.E."/>
            <person name="Essex-Lopresti A.E."/>
            <person name="Willis C.L."/>
            <person name="Curnow P."/>
            <person name="Race P.R."/>
        </authorList>
    </citation>
    <scope>NUCLEOTIDE SEQUENCE [LARGE SCALE GENOMIC DNA]</scope>
    <source>
        <strain evidence="3">28ISP2-46</strain>
    </source>
</reference>
<name>A0A7L6B8G5_9ACTN</name>
<accession>A0A7L6B8G5</accession>
<dbReference type="RefSeq" id="WP_181570660.1">
    <property type="nucleotide sequence ID" value="NZ_CP059322.2"/>
</dbReference>
<gene>
    <name evidence="2" type="ORF">H1D33_04910</name>
</gene>
<dbReference type="KEGG" id="mfeu:H1D33_04910"/>